<name>A0A9D0ZNL1_9FIRM</name>
<evidence type="ECO:0000313" key="2">
    <source>
        <dbReference type="Proteomes" id="UP000824260"/>
    </source>
</evidence>
<organism evidence="1 2">
    <name type="scientific">Candidatus Pullichristensenella stercorigallinarum</name>
    <dbReference type="NCBI Taxonomy" id="2840909"/>
    <lineage>
        <taxon>Bacteria</taxon>
        <taxon>Bacillati</taxon>
        <taxon>Bacillota</taxon>
        <taxon>Clostridia</taxon>
        <taxon>Candidatus Pullichristensenella</taxon>
    </lineage>
</organism>
<accession>A0A9D0ZNL1</accession>
<dbReference type="Proteomes" id="UP000824260">
    <property type="component" value="Unassembled WGS sequence"/>
</dbReference>
<reference evidence="1" key="2">
    <citation type="journal article" date="2021" name="PeerJ">
        <title>Extensive microbial diversity within the chicken gut microbiome revealed by metagenomics and culture.</title>
        <authorList>
            <person name="Gilroy R."/>
            <person name="Ravi A."/>
            <person name="Getino M."/>
            <person name="Pursley I."/>
            <person name="Horton D.L."/>
            <person name="Alikhan N.F."/>
            <person name="Baker D."/>
            <person name="Gharbi K."/>
            <person name="Hall N."/>
            <person name="Watson M."/>
            <person name="Adriaenssens E.M."/>
            <person name="Foster-Nyarko E."/>
            <person name="Jarju S."/>
            <person name="Secka A."/>
            <person name="Antonio M."/>
            <person name="Oren A."/>
            <person name="Chaudhuri R.R."/>
            <person name="La Ragione R."/>
            <person name="Hildebrand F."/>
            <person name="Pallen M.J."/>
        </authorList>
    </citation>
    <scope>NUCLEOTIDE SEQUENCE</scope>
    <source>
        <strain evidence="1">ChiSjej6B24-2974</strain>
    </source>
</reference>
<comment type="caution">
    <text evidence="1">The sequence shown here is derived from an EMBL/GenBank/DDBJ whole genome shotgun (WGS) entry which is preliminary data.</text>
</comment>
<dbReference type="AlphaFoldDB" id="A0A9D0ZNL1"/>
<dbReference type="Gene3D" id="2.180.10.10">
    <property type="entry name" value="RHS repeat-associated core"/>
    <property type="match status" value="1"/>
</dbReference>
<dbReference type="EMBL" id="DVFZ01000108">
    <property type="protein sequence ID" value="HIQ83805.1"/>
    <property type="molecule type" value="Genomic_DNA"/>
</dbReference>
<reference evidence="1" key="1">
    <citation type="submission" date="2020-10" db="EMBL/GenBank/DDBJ databases">
        <authorList>
            <person name="Gilroy R."/>
        </authorList>
    </citation>
    <scope>NUCLEOTIDE SEQUENCE</scope>
    <source>
        <strain evidence="1">ChiSjej6B24-2974</strain>
    </source>
</reference>
<gene>
    <name evidence="1" type="ORF">IAA52_11980</name>
</gene>
<protein>
    <submittedName>
        <fullName evidence="1">Uncharacterized protein</fullName>
    </submittedName>
</protein>
<evidence type="ECO:0000313" key="1">
    <source>
        <dbReference type="EMBL" id="HIQ83805.1"/>
    </source>
</evidence>
<sequence>MHFFYDALSRPAMVNFNGAIYSYIHNLQGGIVGIIDSDGELAVGYKYDAWGKPVNVRTLTTAYETLAGMNPFRDRGYVYDEEMGLYYLNERYYMAETKRLSMPARSFAP</sequence>
<proteinExistence type="predicted"/>